<evidence type="ECO:0000256" key="2">
    <source>
        <dbReference type="SAM" id="Phobius"/>
    </source>
</evidence>
<dbReference type="Proteomes" id="UP000216533">
    <property type="component" value="Unassembled WGS sequence"/>
</dbReference>
<evidence type="ECO:0008006" key="5">
    <source>
        <dbReference type="Google" id="ProtNLM"/>
    </source>
</evidence>
<feature type="transmembrane region" description="Helical" evidence="2">
    <location>
        <begin position="31"/>
        <end position="49"/>
    </location>
</feature>
<dbReference type="EMBL" id="NMVI01000027">
    <property type="protein sequence ID" value="OYN84587.1"/>
    <property type="molecule type" value="Genomic_DNA"/>
</dbReference>
<feature type="transmembrane region" description="Helical" evidence="2">
    <location>
        <begin position="55"/>
        <end position="73"/>
    </location>
</feature>
<dbReference type="InterPro" id="IPR025338">
    <property type="entry name" value="DUF4244"/>
</dbReference>
<keyword evidence="2" id="KW-1133">Transmembrane helix</keyword>
<feature type="region of interest" description="Disordered" evidence="1">
    <location>
        <begin position="1"/>
        <end position="25"/>
    </location>
</feature>
<keyword evidence="2" id="KW-0472">Membrane</keyword>
<accession>A0A255DZ47</accession>
<evidence type="ECO:0000313" key="4">
    <source>
        <dbReference type="Proteomes" id="UP000216533"/>
    </source>
</evidence>
<evidence type="ECO:0000256" key="1">
    <source>
        <dbReference type="SAM" id="MobiDB-lite"/>
    </source>
</evidence>
<gene>
    <name evidence="3" type="ORF">CGZ92_12165</name>
</gene>
<dbReference type="Pfam" id="PF14029">
    <property type="entry name" value="DUF4244"/>
    <property type="match status" value="1"/>
</dbReference>
<dbReference type="AlphaFoldDB" id="A0A255DZ47"/>
<protein>
    <recommendedName>
        <fullName evidence="5">DUF4244 domain-containing protein</fullName>
    </recommendedName>
</protein>
<name>A0A255DZ47_9ACTN</name>
<evidence type="ECO:0000313" key="3">
    <source>
        <dbReference type="EMBL" id="OYN84587.1"/>
    </source>
</evidence>
<proteinExistence type="predicted"/>
<feature type="compositionally biased region" description="Basic and acidic residues" evidence="1">
    <location>
        <begin position="10"/>
        <end position="25"/>
    </location>
</feature>
<organism evidence="3 4">
    <name type="scientific">Parenemella sanctibonifatiensis</name>
    <dbReference type="NCBI Taxonomy" id="2016505"/>
    <lineage>
        <taxon>Bacteria</taxon>
        <taxon>Bacillati</taxon>
        <taxon>Actinomycetota</taxon>
        <taxon>Actinomycetes</taxon>
        <taxon>Propionibacteriales</taxon>
        <taxon>Propionibacteriaceae</taxon>
        <taxon>Parenemella</taxon>
    </lineage>
</organism>
<reference evidence="3 4" key="1">
    <citation type="submission" date="2017-07" db="EMBL/GenBank/DDBJ databases">
        <title>Draft whole genome sequences of clinical Proprionibacteriaceae strains.</title>
        <authorList>
            <person name="Bernier A.-M."/>
            <person name="Bernard K."/>
            <person name="Domingo M.-C."/>
        </authorList>
    </citation>
    <scope>NUCLEOTIDE SEQUENCE [LARGE SCALE GENOMIC DNA]</scope>
    <source>
        <strain evidence="3 4">NML 160184</strain>
    </source>
</reference>
<sequence>MTRPHLPVQPDHDCDPAQPSRDERGMSTAEYAVGTLAAVTAAGVLVSIFQDPRFFELLWQIIMFILEIFGGLFG</sequence>
<dbReference type="RefSeq" id="WP_094451651.1">
    <property type="nucleotide sequence ID" value="NZ_NMVI01000027.1"/>
</dbReference>
<comment type="caution">
    <text evidence="3">The sequence shown here is derived from an EMBL/GenBank/DDBJ whole genome shotgun (WGS) entry which is preliminary data.</text>
</comment>
<keyword evidence="2" id="KW-0812">Transmembrane</keyword>